<proteinExistence type="predicted"/>
<dbReference type="PROSITE" id="PS50293">
    <property type="entry name" value="TPR_REGION"/>
    <property type="match status" value="1"/>
</dbReference>
<accession>A0A1F8EFQ2</accession>
<dbReference type="AlphaFoldDB" id="A0A1F8EFQ2"/>
<protein>
    <submittedName>
        <fullName evidence="2">Uncharacterized protein</fullName>
    </submittedName>
</protein>
<evidence type="ECO:0000313" key="2">
    <source>
        <dbReference type="EMBL" id="OGM98878.1"/>
    </source>
</evidence>
<reference evidence="2 3" key="1">
    <citation type="journal article" date="2016" name="Nat. Commun.">
        <title>Thousands of microbial genomes shed light on interconnected biogeochemical processes in an aquifer system.</title>
        <authorList>
            <person name="Anantharaman K."/>
            <person name="Brown C.T."/>
            <person name="Hug L.A."/>
            <person name="Sharon I."/>
            <person name="Castelle C.J."/>
            <person name="Probst A.J."/>
            <person name="Thomas B.C."/>
            <person name="Singh A."/>
            <person name="Wilkins M.J."/>
            <person name="Karaoz U."/>
            <person name="Brodie E.L."/>
            <person name="Williams K.H."/>
            <person name="Hubbard S.S."/>
            <person name="Banfield J.F."/>
        </authorList>
    </citation>
    <scope>NUCLEOTIDE SEQUENCE [LARGE SCALE GENOMIC DNA]</scope>
</reference>
<dbReference type="EMBL" id="MGIZ01000030">
    <property type="protein sequence ID" value="OGM98878.1"/>
    <property type="molecule type" value="Genomic_DNA"/>
</dbReference>
<dbReference type="PROSITE" id="PS50005">
    <property type="entry name" value="TPR"/>
    <property type="match status" value="1"/>
</dbReference>
<dbReference type="InterPro" id="IPR019734">
    <property type="entry name" value="TPR_rpt"/>
</dbReference>
<keyword evidence="1" id="KW-0802">TPR repeat</keyword>
<dbReference type="SUPFAM" id="SSF48452">
    <property type="entry name" value="TPR-like"/>
    <property type="match status" value="1"/>
</dbReference>
<dbReference type="SMART" id="SM00028">
    <property type="entry name" value="TPR"/>
    <property type="match status" value="1"/>
</dbReference>
<evidence type="ECO:0000313" key="3">
    <source>
        <dbReference type="Proteomes" id="UP000177594"/>
    </source>
</evidence>
<evidence type="ECO:0000256" key="1">
    <source>
        <dbReference type="PROSITE-ProRule" id="PRU00339"/>
    </source>
</evidence>
<dbReference type="Proteomes" id="UP000177594">
    <property type="component" value="Unassembled WGS sequence"/>
</dbReference>
<comment type="caution">
    <text evidence="2">The sequence shown here is derived from an EMBL/GenBank/DDBJ whole genome shotgun (WGS) entry which is preliminary data.</text>
</comment>
<gene>
    <name evidence="2" type="ORF">A2817_03080</name>
</gene>
<feature type="repeat" description="TPR" evidence="1">
    <location>
        <begin position="152"/>
        <end position="185"/>
    </location>
</feature>
<organism evidence="2 3">
    <name type="scientific">Candidatus Yanofskybacteria bacterium RIFCSPHIGHO2_01_FULL_39_8b</name>
    <dbReference type="NCBI Taxonomy" id="1802659"/>
    <lineage>
        <taxon>Bacteria</taxon>
        <taxon>Candidatus Yanofskyibacteriota</taxon>
    </lineage>
</organism>
<dbReference type="Gene3D" id="1.25.40.10">
    <property type="entry name" value="Tetratricopeptide repeat domain"/>
    <property type="match status" value="1"/>
</dbReference>
<sequence length="203" mass="23670">MGIAIIIWKKRFYLNKLYVLNSEIDAESFDSTFNWKSYLGEFFPEIKSRLDNFKFYEYRSLLLMEIEKSLRRTRLVFMKVDRWSDSLIKRIRRVHTNGKLNGNGVASQQIITEIASDKTETASTPPVSISQNFLKNEEEHLIIKIAQNPKDPNLYETLGDLYVEMNNFTDAKESYEAAIELSPQNETLKQKLSSALEKKSLQK</sequence>
<dbReference type="Pfam" id="PF13181">
    <property type="entry name" value="TPR_8"/>
    <property type="match status" value="1"/>
</dbReference>
<dbReference type="InterPro" id="IPR011990">
    <property type="entry name" value="TPR-like_helical_dom_sf"/>
</dbReference>
<name>A0A1F8EFQ2_9BACT</name>